<dbReference type="InterPro" id="IPR052026">
    <property type="entry name" value="ExeA_AAA_ATPase_DNA-bind"/>
</dbReference>
<evidence type="ECO:0000259" key="2">
    <source>
        <dbReference type="Pfam" id="PF13401"/>
    </source>
</evidence>
<dbReference type="Gene3D" id="3.40.50.300">
    <property type="entry name" value="P-loop containing nucleotide triphosphate hydrolases"/>
    <property type="match status" value="1"/>
</dbReference>
<evidence type="ECO:0000313" key="4">
    <source>
        <dbReference type="Proteomes" id="UP000198307"/>
    </source>
</evidence>
<dbReference type="SMART" id="SM00671">
    <property type="entry name" value="SEL1"/>
    <property type="match status" value="1"/>
</dbReference>
<proteinExistence type="predicted"/>
<dbReference type="SUPFAM" id="SSF52540">
    <property type="entry name" value="P-loop containing nucleoside triphosphate hydrolases"/>
    <property type="match status" value="1"/>
</dbReference>
<gene>
    <name evidence="3" type="ORF">SAMN05444959_1133</name>
</gene>
<dbReference type="PANTHER" id="PTHR35894">
    <property type="entry name" value="GENERAL SECRETION PATHWAY PROTEIN A-RELATED"/>
    <property type="match status" value="1"/>
</dbReference>
<dbReference type="PANTHER" id="PTHR35894:SF1">
    <property type="entry name" value="PHOSPHORIBULOKINASE _ URIDINE KINASE FAMILY"/>
    <property type="match status" value="1"/>
</dbReference>
<dbReference type="Gene3D" id="1.25.40.10">
    <property type="entry name" value="Tetratricopeptide repeat domain"/>
    <property type="match status" value="1"/>
</dbReference>
<dbReference type="Pfam" id="PF08238">
    <property type="entry name" value="Sel1"/>
    <property type="match status" value="2"/>
</dbReference>
<protein>
    <submittedName>
        <fullName evidence="3">Type II secretory pathway, component ExeA (Predicted ATPase)</fullName>
    </submittedName>
</protein>
<dbReference type="Proteomes" id="UP000198307">
    <property type="component" value="Unassembled WGS sequence"/>
</dbReference>
<dbReference type="EMBL" id="FZQB01000013">
    <property type="protein sequence ID" value="SNT75752.1"/>
    <property type="molecule type" value="Genomic_DNA"/>
</dbReference>
<name>A0A239Q0M8_9RHOB</name>
<dbReference type="RefSeq" id="WP_089345213.1">
    <property type="nucleotide sequence ID" value="NZ_CP067132.1"/>
</dbReference>
<reference evidence="3 4" key="1">
    <citation type="submission" date="2017-07" db="EMBL/GenBank/DDBJ databases">
        <authorList>
            <person name="Sun Z.S."/>
            <person name="Albrecht U."/>
            <person name="Echele G."/>
            <person name="Lee C.C."/>
        </authorList>
    </citation>
    <scope>NUCLEOTIDE SEQUENCE [LARGE SCALE GENOMIC DNA]</scope>
    <source>
        <strain evidence="3 4">DSM 14827</strain>
    </source>
</reference>
<dbReference type="InterPro" id="IPR011990">
    <property type="entry name" value="TPR-like_helical_dom_sf"/>
</dbReference>
<evidence type="ECO:0000313" key="3">
    <source>
        <dbReference type="EMBL" id="SNT75752.1"/>
    </source>
</evidence>
<dbReference type="InterPro" id="IPR027417">
    <property type="entry name" value="P-loop_NTPase"/>
</dbReference>
<dbReference type="SUPFAM" id="SSF81901">
    <property type="entry name" value="HCP-like"/>
    <property type="match status" value="1"/>
</dbReference>
<dbReference type="InterPro" id="IPR006597">
    <property type="entry name" value="Sel1-like"/>
</dbReference>
<dbReference type="InterPro" id="IPR049945">
    <property type="entry name" value="AAA_22"/>
</dbReference>
<feature type="compositionally biased region" description="Basic and acidic residues" evidence="1">
    <location>
        <begin position="370"/>
        <end position="381"/>
    </location>
</feature>
<dbReference type="OrthoDB" id="7825074at2"/>
<evidence type="ECO:0000256" key="1">
    <source>
        <dbReference type="SAM" id="MobiDB-lite"/>
    </source>
</evidence>
<accession>A0A239Q0M8</accession>
<dbReference type="GO" id="GO:0016887">
    <property type="term" value="F:ATP hydrolysis activity"/>
    <property type="evidence" value="ECO:0007669"/>
    <property type="project" value="InterPro"/>
</dbReference>
<sequence>MTGDADQSRAACPVFAVGSTPSLLYPSSAEQAALSDLRHALLDGSPLTLLLGDDGIGKTQLLNAIRTRLSESHKIASIRLEEFEPGDPQIGSDDDAQDDEFIASIRDFAHEDQDEALPSQMPTLLIVDDAHLLPDSALDQLHRVCEALSASEPPVQLLLAGLPVLRDKLDQWQDSALGRYIGAEIRIAALTEYETAGYVAHRFATVDCDCHSGRNPFDAGAMVRLHHYSQGVPGRIGAIARTCLSEAERAGATVIGAAFVDACERGEPVDALPPPSSTPAQVVAHADRAGAKVPGAASDMKPVSLRPADEVGTSVAVVPPRGRGWIWTVASATVLAALAGGLIWTQISGRGQGVALVEPAGPILTPTPPSDDRPLGPREDMQTMPEPVPMPPPPQIRLMSVPDTRDLLDQAIDAAATDPAFAALLYERAALLGDSRAAYFMGQVYELGDGVSADPQRARAWYRSAVDSQSAADRLAELGPLTVQSGAAAAPVPVLQASLPDGRLILHWRTAGSASPPRFAVDYMSGSEDSAPHRRVTALSAILLEGPVSRWRIVSLSADDRDQGATEWFDAPSAVE</sequence>
<organism evidence="3 4">
    <name type="scientific">Paracoccus seriniphilus</name>
    <dbReference type="NCBI Taxonomy" id="184748"/>
    <lineage>
        <taxon>Bacteria</taxon>
        <taxon>Pseudomonadati</taxon>
        <taxon>Pseudomonadota</taxon>
        <taxon>Alphaproteobacteria</taxon>
        <taxon>Rhodobacterales</taxon>
        <taxon>Paracoccaceae</taxon>
        <taxon>Paracoccus</taxon>
    </lineage>
</organism>
<dbReference type="Pfam" id="PF13401">
    <property type="entry name" value="AAA_22"/>
    <property type="match status" value="1"/>
</dbReference>
<feature type="region of interest" description="Disordered" evidence="1">
    <location>
        <begin position="359"/>
        <end position="394"/>
    </location>
</feature>
<dbReference type="AlphaFoldDB" id="A0A239Q0M8"/>
<keyword evidence="4" id="KW-1185">Reference proteome</keyword>
<feature type="domain" description="ORC1/DEAH AAA+ ATPase" evidence="2">
    <location>
        <begin position="46"/>
        <end position="169"/>
    </location>
</feature>